<name>A0A0F9APZ7_9ZZZZ</name>
<accession>A0A0F9APZ7</accession>
<organism evidence="1">
    <name type="scientific">marine sediment metagenome</name>
    <dbReference type="NCBI Taxonomy" id="412755"/>
    <lineage>
        <taxon>unclassified sequences</taxon>
        <taxon>metagenomes</taxon>
        <taxon>ecological metagenomes</taxon>
    </lineage>
</organism>
<proteinExistence type="predicted"/>
<dbReference type="EMBL" id="LAZR01041628">
    <property type="protein sequence ID" value="KKL11500.1"/>
    <property type="molecule type" value="Genomic_DNA"/>
</dbReference>
<gene>
    <name evidence="1" type="ORF">LCGC14_2545180</name>
</gene>
<feature type="non-terminal residue" evidence="1">
    <location>
        <position position="1"/>
    </location>
</feature>
<protein>
    <submittedName>
        <fullName evidence="1">Uncharacterized protein</fullName>
    </submittedName>
</protein>
<evidence type="ECO:0000313" key="1">
    <source>
        <dbReference type="EMBL" id="KKL11500.1"/>
    </source>
</evidence>
<reference evidence="1" key="1">
    <citation type="journal article" date="2015" name="Nature">
        <title>Complex archaea that bridge the gap between prokaryotes and eukaryotes.</title>
        <authorList>
            <person name="Spang A."/>
            <person name="Saw J.H."/>
            <person name="Jorgensen S.L."/>
            <person name="Zaremba-Niedzwiedzka K."/>
            <person name="Martijn J."/>
            <person name="Lind A.E."/>
            <person name="van Eijk R."/>
            <person name="Schleper C."/>
            <person name="Guy L."/>
            <person name="Ettema T.J."/>
        </authorList>
    </citation>
    <scope>NUCLEOTIDE SEQUENCE</scope>
</reference>
<dbReference type="AlphaFoldDB" id="A0A0F9APZ7"/>
<comment type="caution">
    <text evidence="1">The sequence shown here is derived from an EMBL/GenBank/DDBJ whole genome shotgun (WGS) entry which is preliminary data.</text>
</comment>
<sequence>VQCRGDGEAIVDTWSAEVAMDDAAQVGSSGTDAIQTASAITPDGTCAAGDLLIWQYSVDATGTTATVATNNFLGFKMEYTSNVGD</sequence>